<sequence>MDHLPLDLIDNILFRLDPISVIVMQCTNKFLRTYISDPKFDSYRFSLVGSSLFYISRHAPFYVTCQENIIRSYPCYILGSCSGLLLLDIGGCFFVANPFTNRSRPLDHSGSKILYDIVTCVKWVDKAMCVGFAVDRIQNQTKKRFKIVCIVKMQMMYGFEISDGHSWRLSETTITSSSKSDLAKRTKPVYLEGTLHWLRNDGSIIAFNPETEQACFIPSVFHQEPETELFFASDDKINRLTLVSGTKEEISVYTLAENAKWALARQIKNVFMEQCELEFWSLVMYDGKRLVVREKKRNLEGVFHVYDMEANNWGVLGSTFWSSKGVTDFYKLTPSLSFVEEDEVKDNIPCYDPQASYLTAVMRSTDSPLAFGGLILVIFAYLK</sequence>
<dbReference type="Pfam" id="PF00646">
    <property type="entry name" value="F-box"/>
    <property type="match status" value="1"/>
</dbReference>
<dbReference type="InterPro" id="IPR006527">
    <property type="entry name" value="F-box-assoc_dom_typ1"/>
</dbReference>
<dbReference type="InterPro" id="IPR017451">
    <property type="entry name" value="F-box-assoc_interact_dom"/>
</dbReference>
<dbReference type="SMART" id="SM00256">
    <property type="entry name" value="FBOX"/>
    <property type="match status" value="1"/>
</dbReference>
<dbReference type="Pfam" id="PF07734">
    <property type="entry name" value="FBA_1"/>
    <property type="match status" value="1"/>
</dbReference>
<dbReference type="NCBIfam" id="TIGR01640">
    <property type="entry name" value="F_box_assoc_1"/>
    <property type="match status" value="1"/>
</dbReference>
<dbReference type="InterPro" id="IPR001810">
    <property type="entry name" value="F-box_dom"/>
</dbReference>
<accession>A0A816VDY3</accession>
<dbReference type="EMBL" id="HG994357">
    <property type="protein sequence ID" value="CAF2122639.1"/>
    <property type="molecule type" value="Genomic_DNA"/>
</dbReference>
<organism evidence="2">
    <name type="scientific">Brassica napus</name>
    <name type="common">Rape</name>
    <dbReference type="NCBI Taxonomy" id="3708"/>
    <lineage>
        <taxon>Eukaryota</taxon>
        <taxon>Viridiplantae</taxon>
        <taxon>Streptophyta</taxon>
        <taxon>Embryophyta</taxon>
        <taxon>Tracheophyta</taxon>
        <taxon>Spermatophyta</taxon>
        <taxon>Magnoliopsida</taxon>
        <taxon>eudicotyledons</taxon>
        <taxon>Gunneridae</taxon>
        <taxon>Pentapetalae</taxon>
        <taxon>rosids</taxon>
        <taxon>malvids</taxon>
        <taxon>Brassicales</taxon>
        <taxon>Brassicaceae</taxon>
        <taxon>Brassiceae</taxon>
        <taxon>Brassica</taxon>
    </lineage>
</organism>
<proteinExistence type="predicted"/>
<dbReference type="InterPro" id="IPR036047">
    <property type="entry name" value="F-box-like_dom_sf"/>
</dbReference>
<name>A0A816VDY3_BRANA</name>
<evidence type="ECO:0000259" key="1">
    <source>
        <dbReference type="PROSITE" id="PS50181"/>
    </source>
</evidence>
<dbReference type="InterPro" id="IPR050796">
    <property type="entry name" value="SCF_F-box_component"/>
</dbReference>
<dbReference type="Proteomes" id="UP001295469">
    <property type="component" value="Chromosome A03"/>
</dbReference>
<feature type="domain" description="F-box" evidence="1">
    <location>
        <begin position="1"/>
        <end position="48"/>
    </location>
</feature>
<evidence type="ECO:0000313" key="2">
    <source>
        <dbReference type="EMBL" id="CAF2122639.1"/>
    </source>
</evidence>
<dbReference type="AlphaFoldDB" id="A0A816VDY3"/>
<reference evidence="2" key="1">
    <citation type="submission" date="2021-01" db="EMBL/GenBank/DDBJ databases">
        <authorList>
            <consortium name="Genoscope - CEA"/>
            <person name="William W."/>
        </authorList>
    </citation>
    <scope>NUCLEOTIDE SEQUENCE</scope>
</reference>
<protein>
    <submittedName>
        <fullName evidence="2">(rape) hypothetical protein</fullName>
    </submittedName>
</protein>
<gene>
    <name evidence="2" type="ORF">DARMORV10_A03P18740.1</name>
</gene>
<dbReference type="SUPFAM" id="SSF81383">
    <property type="entry name" value="F-box domain"/>
    <property type="match status" value="1"/>
</dbReference>
<dbReference type="PANTHER" id="PTHR31672:SF13">
    <property type="entry name" value="F-BOX PROTEIN CPR30-LIKE"/>
    <property type="match status" value="1"/>
</dbReference>
<dbReference type="PROSITE" id="PS50181">
    <property type="entry name" value="FBOX"/>
    <property type="match status" value="1"/>
</dbReference>
<dbReference type="PANTHER" id="PTHR31672">
    <property type="entry name" value="BNACNNG10540D PROTEIN"/>
    <property type="match status" value="1"/>
</dbReference>